<dbReference type="EMBL" id="UINC01095010">
    <property type="protein sequence ID" value="SVC50742.1"/>
    <property type="molecule type" value="Genomic_DNA"/>
</dbReference>
<dbReference type="NCBIfam" id="TIGR04183">
    <property type="entry name" value="Por_Secre_tail"/>
    <property type="match status" value="1"/>
</dbReference>
<gene>
    <name evidence="1" type="ORF">METZ01_LOCUS303596</name>
</gene>
<name>A0A382MTC2_9ZZZZ</name>
<dbReference type="AlphaFoldDB" id="A0A382MTC2"/>
<dbReference type="InterPro" id="IPR026444">
    <property type="entry name" value="Secre_tail"/>
</dbReference>
<dbReference type="Gene3D" id="2.60.40.4070">
    <property type="match status" value="1"/>
</dbReference>
<sequence length="267" mass="30211">FLEAVLDGTLAEWNSPNLIGEYALRLTVEDQVGQTSNHQIQVSFKGYVDNQRIEHVESLDGHTRLIFPPNCLTEQTIVTINPTTHGYEFAPRDLQLNPRKPATIEFTIHDMSEKIGIFRWDDRNDKSLLGSWELIGGTSNYQERTISTTVTKLGQYAVLELENSTEEYAENPITSLNSQPRLFSPNRGEETAISFQLNKPGNVTIKIYNIAGRLRRSFEGKGLISGNHVFWWDGRDNKNNLVVSNIYIITVETGNTIKTKTVVVKNN</sequence>
<evidence type="ECO:0000313" key="1">
    <source>
        <dbReference type="EMBL" id="SVC50742.1"/>
    </source>
</evidence>
<evidence type="ECO:0008006" key="2">
    <source>
        <dbReference type="Google" id="ProtNLM"/>
    </source>
</evidence>
<accession>A0A382MTC2</accession>
<proteinExistence type="predicted"/>
<organism evidence="1">
    <name type="scientific">marine metagenome</name>
    <dbReference type="NCBI Taxonomy" id="408172"/>
    <lineage>
        <taxon>unclassified sequences</taxon>
        <taxon>metagenomes</taxon>
        <taxon>ecological metagenomes</taxon>
    </lineage>
</organism>
<feature type="non-terminal residue" evidence="1">
    <location>
        <position position="1"/>
    </location>
</feature>
<protein>
    <recommendedName>
        <fullName evidence="2">FlgD Ig-like domain-containing protein</fullName>
    </recommendedName>
</protein>
<reference evidence="1" key="1">
    <citation type="submission" date="2018-05" db="EMBL/GenBank/DDBJ databases">
        <authorList>
            <person name="Lanie J.A."/>
            <person name="Ng W.-L."/>
            <person name="Kazmierczak K.M."/>
            <person name="Andrzejewski T.M."/>
            <person name="Davidsen T.M."/>
            <person name="Wayne K.J."/>
            <person name="Tettelin H."/>
            <person name="Glass J.I."/>
            <person name="Rusch D."/>
            <person name="Podicherti R."/>
            <person name="Tsui H.-C.T."/>
            <person name="Winkler M.E."/>
        </authorList>
    </citation>
    <scope>NUCLEOTIDE SEQUENCE</scope>
</reference>